<feature type="region of interest" description="Disordered" evidence="2">
    <location>
        <begin position="307"/>
        <end position="328"/>
    </location>
</feature>
<evidence type="ECO:0000313" key="3">
    <source>
        <dbReference type="EMBL" id="CAG9316618.1"/>
    </source>
</evidence>
<dbReference type="Proteomes" id="UP001162131">
    <property type="component" value="Unassembled WGS sequence"/>
</dbReference>
<feature type="compositionally biased region" description="Basic and acidic residues" evidence="2">
    <location>
        <begin position="638"/>
        <end position="658"/>
    </location>
</feature>
<accession>A0AAU9IT06</accession>
<feature type="compositionally biased region" description="Polar residues" evidence="2">
    <location>
        <begin position="308"/>
        <end position="318"/>
    </location>
</feature>
<feature type="compositionally biased region" description="Polar residues" evidence="2">
    <location>
        <begin position="680"/>
        <end position="695"/>
    </location>
</feature>
<reference evidence="3" key="1">
    <citation type="submission" date="2021-09" db="EMBL/GenBank/DDBJ databases">
        <authorList>
            <consortium name="AG Swart"/>
            <person name="Singh M."/>
            <person name="Singh A."/>
            <person name="Seah K."/>
            <person name="Emmerich C."/>
        </authorList>
    </citation>
    <scope>NUCLEOTIDE SEQUENCE</scope>
    <source>
        <strain evidence="3">ATCC30299</strain>
    </source>
</reference>
<evidence type="ECO:0000313" key="4">
    <source>
        <dbReference type="Proteomes" id="UP001162131"/>
    </source>
</evidence>
<feature type="compositionally biased region" description="Basic and acidic residues" evidence="2">
    <location>
        <begin position="384"/>
        <end position="395"/>
    </location>
</feature>
<dbReference type="PANTHER" id="PTHR43215:SF14">
    <property type="entry name" value="RADIAL SPOKE HEAD 1 HOMOLOG"/>
    <property type="match status" value="1"/>
</dbReference>
<dbReference type="Gene3D" id="2.20.110.10">
    <property type="entry name" value="Histone H3 K4-specific methyltransferase SET7/9 N-terminal domain"/>
    <property type="match status" value="4"/>
</dbReference>
<dbReference type="AlphaFoldDB" id="A0AAU9IT06"/>
<sequence>MSGQEIDDGEYAVAESPEPKPNMPNMKPTKFEKTPLGHIFSLYPMMKTEKIVSKYMELPPLNLEVSLSDTLKHRKAVKGTDNGIYTGTLNDKNQRHGVGLLAMKDGSIFEGHFENGAIKGFGRLVTIAADVYEGEFEGIYLKNTGIICFAGENKLYKGEVQENVPHGQGEEETATETYKGEFTRGKRNGYGEVICTDGSWFKGHFLMNKLEGKGTYHGVNGNEYSGDWSKSKVHGKGVYTWPDGQQYEGEFKEGFRDGYGIMRYPDGRWYQGYWEKGRQDGVGKEKTESGIIVTGLWRFGQLKKKLGESSSEAGSTDTGMDGVEDVPGNMNDLIKKVEEMRKQKRMNEDYANSDVMTNLADAIVETRNIKYEQIHDKKRKEVKKKKEERKVETRKEKKKKKRMRMENDKELTLSLSAINLPPGSEQLFERAMKAREALPAFNYYEPDFELSEKTVFRNDWAQTGDNQWYRGEVNHKNNSFVRGVLLQTGKIYEGYIFAGKKCGLGRQISSKGDIYEGYWIDNKKHGFGVLHSKTQNLSYAGEWQSNQFHGEGILKTVDAKYTGSWKNNQQHGYGELIYNDGRIFKGNFKKGIIKGYGTILWPDGTGYAGQWENGEIVGIGTKVTKSIKKIKEKHTKKQLEEIDTEPKEESLIPEHDSIPQEVNSLAYEEANSPVPDEENSSALEGSNSSANQEANSPAAEEVDSPAPEEINSLIHSDISA</sequence>
<keyword evidence="1" id="KW-0677">Repeat</keyword>
<dbReference type="SUPFAM" id="SSF82185">
    <property type="entry name" value="Histone H3 K4-specific methyltransferase SET7/9 N-terminal domain"/>
    <property type="match status" value="5"/>
</dbReference>
<dbReference type="SMART" id="SM00698">
    <property type="entry name" value="MORN"/>
    <property type="match status" value="14"/>
</dbReference>
<proteinExistence type="predicted"/>
<feature type="region of interest" description="Disordered" evidence="2">
    <location>
        <begin position="638"/>
        <end position="720"/>
    </location>
</feature>
<dbReference type="PANTHER" id="PTHR43215">
    <property type="entry name" value="RADIAL SPOKE HEAD 1 HOMOLOG"/>
    <property type="match status" value="1"/>
</dbReference>
<dbReference type="Pfam" id="PF02493">
    <property type="entry name" value="MORN"/>
    <property type="match status" value="13"/>
</dbReference>
<evidence type="ECO:0000256" key="2">
    <source>
        <dbReference type="SAM" id="MobiDB-lite"/>
    </source>
</evidence>
<dbReference type="InterPro" id="IPR003409">
    <property type="entry name" value="MORN"/>
</dbReference>
<feature type="region of interest" description="Disordered" evidence="2">
    <location>
        <begin position="1"/>
        <end position="29"/>
    </location>
</feature>
<organism evidence="3 4">
    <name type="scientific">Blepharisma stoltei</name>
    <dbReference type="NCBI Taxonomy" id="1481888"/>
    <lineage>
        <taxon>Eukaryota</taxon>
        <taxon>Sar</taxon>
        <taxon>Alveolata</taxon>
        <taxon>Ciliophora</taxon>
        <taxon>Postciliodesmatophora</taxon>
        <taxon>Heterotrichea</taxon>
        <taxon>Heterotrichida</taxon>
        <taxon>Blepharismidae</taxon>
        <taxon>Blepharisma</taxon>
    </lineage>
</organism>
<dbReference type="EMBL" id="CAJZBQ010000016">
    <property type="protein sequence ID" value="CAG9316618.1"/>
    <property type="molecule type" value="Genomic_DNA"/>
</dbReference>
<name>A0AAU9IT06_9CILI</name>
<comment type="caution">
    <text evidence="3">The sequence shown here is derived from an EMBL/GenBank/DDBJ whole genome shotgun (WGS) entry which is preliminary data.</text>
</comment>
<gene>
    <name evidence="3" type="ORF">BSTOLATCC_MIC16726</name>
</gene>
<feature type="region of interest" description="Disordered" evidence="2">
    <location>
        <begin position="376"/>
        <end position="406"/>
    </location>
</feature>
<evidence type="ECO:0000256" key="1">
    <source>
        <dbReference type="ARBA" id="ARBA00022737"/>
    </source>
</evidence>
<keyword evidence="4" id="KW-1185">Reference proteome</keyword>
<protein>
    <submittedName>
        <fullName evidence="3">Uncharacterized protein</fullName>
    </submittedName>
</protein>
<feature type="compositionally biased region" description="Acidic residues" evidence="2">
    <location>
        <begin position="1"/>
        <end position="10"/>
    </location>
</feature>